<dbReference type="GO" id="GO:0003677">
    <property type="term" value="F:DNA binding"/>
    <property type="evidence" value="ECO:0007669"/>
    <property type="project" value="InterPro"/>
</dbReference>
<gene>
    <name evidence="3" type="ORF">M595_1257</name>
</gene>
<dbReference type="GO" id="GO:0015074">
    <property type="term" value="P:DNA integration"/>
    <property type="evidence" value="ECO:0007669"/>
    <property type="project" value="InterPro"/>
</dbReference>
<dbReference type="Gene3D" id="1.10.443.10">
    <property type="entry name" value="Intergrase catalytic core"/>
    <property type="match status" value="1"/>
</dbReference>
<evidence type="ECO:0000259" key="2">
    <source>
        <dbReference type="PROSITE" id="PS51898"/>
    </source>
</evidence>
<dbReference type="GO" id="GO:0006310">
    <property type="term" value="P:DNA recombination"/>
    <property type="evidence" value="ECO:0007669"/>
    <property type="project" value="UniProtKB-KW"/>
</dbReference>
<dbReference type="PROSITE" id="PS51898">
    <property type="entry name" value="TYR_RECOMBINASE"/>
    <property type="match status" value="1"/>
</dbReference>
<dbReference type="SUPFAM" id="SSF56349">
    <property type="entry name" value="DNA breaking-rejoining enzymes"/>
    <property type="match status" value="1"/>
</dbReference>
<evidence type="ECO:0000313" key="4">
    <source>
        <dbReference type="Proteomes" id="UP000017127"/>
    </source>
</evidence>
<dbReference type="AlphaFoldDB" id="U7QQN0"/>
<dbReference type="InterPro" id="IPR013762">
    <property type="entry name" value="Integrase-like_cat_sf"/>
</dbReference>
<accession>U7QQN0</accession>
<protein>
    <submittedName>
        <fullName evidence="3">Phage integrase family protein</fullName>
    </submittedName>
</protein>
<dbReference type="Pfam" id="PF00589">
    <property type="entry name" value="Phage_integrase"/>
    <property type="match status" value="1"/>
</dbReference>
<keyword evidence="1" id="KW-0233">DNA recombination</keyword>
<dbReference type="InterPro" id="IPR002104">
    <property type="entry name" value="Integrase_catalytic"/>
</dbReference>
<dbReference type="EMBL" id="AUZM01000008">
    <property type="protein sequence ID" value="ERT08736.1"/>
    <property type="molecule type" value="Genomic_DNA"/>
</dbReference>
<name>U7QQN0_9CYAN</name>
<comment type="caution">
    <text evidence="3">The sequence shown here is derived from an EMBL/GenBank/DDBJ whole genome shotgun (WGS) entry which is preliminary data.</text>
</comment>
<evidence type="ECO:0000313" key="3">
    <source>
        <dbReference type="EMBL" id="ERT08736.1"/>
    </source>
</evidence>
<dbReference type="Proteomes" id="UP000017127">
    <property type="component" value="Unassembled WGS sequence"/>
</dbReference>
<sequence>MCQELKLQSPSTSQHSREITIPTSEEIQRYYQAIENNSTVQERVILKTLLYTGIRLGELVNIQLTDIDFDSQQILIRSERGQDRIVLFPVNFKDLLAMQADPMSQQQATYLFESPQHHKCPV</sequence>
<evidence type="ECO:0000256" key="1">
    <source>
        <dbReference type="ARBA" id="ARBA00023172"/>
    </source>
</evidence>
<keyword evidence="4" id="KW-1185">Reference proteome</keyword>
<organism evidence="3 4">
    <name type="scientific">Lyngbya aestuarii BL J</name>
    <dbReference type="NCBI Taxonomy" id="1348334"/>
    <lineage>
        <taxon>Bacteria</taxon>
        <taxon>Bacillati</taxon>
        <taxon>Cyanobacteriota</taxon>
        <taxon>Cyanophyceae</taxon>
        <taxon>Oscillatoriophycideae</taxon>
        <taxon>Oscillatoriales</taxon>
        <taxon>Microcoleaceae</taxon>
        <taxon>Lyngbya</taxon>
    </lineage>
</organism>
<proteinExistence type="predicted"/>
<reference evidence="3 4" key="1">
    <citation type="journal article" date="2013" name="Front. Microbiol.">
        <title>Comparative genomic analyses of the cyanobacterium, Lyngbya aestuarii BL J, a powerful hydrogen producer.</title>
        <authorList>
            <person name="Kothari A."/>
            <person name="Vaughn M."/>
            <person name="Garcia-Pichel F."/>
        </authorList>
    </citation>
    <scope>NUCLEOTIDE SEQUENCE [LARGE SCALE GENOMIC DNA]</scope>
    <source>
        <strain evidence="3 4">BL J</strain>
    </source>
</reference>
<feature type="domain" description="Tyr recombinase" evidence="2">
    <location>
        <begin position="17"/>
        <end position="122"/>
    </location>
</feature>
<dbReference type="InterPro" id="IPR011010">
    <property type="entry name" value="DNA_brk_join_enz"/>
</dbReference>